<keyword evidence="1" id="KW-0472">Membrane</keyword>
<evidence type="ECO:0000313" key="2">
    <source>
        <dbReference type="EMBL" id="CUI15786.1"/>
    </source>
</evidence>
<dbReference type="KEGG" id="pnl:PNK_0148"/>
<evidence type="ECO:0000256" key="1">
    <source>
        <dbReference type="SAM" id="Phobius"/>
    </source>
</evidence>
<gene>
    <name evidence="2" type="ORF">PNK_0148</name>
</gene>
<dbReference type="RefSeq" id="WP_059059679.1">
    <property type="nucleotide sequence ID" value="NZ_LN879502.1"/>
</dbReference>
<keyword evidence="1" id="KW-1133">Transmembrane helix</keyword>
<dbReference type="Proteomes" id="UP000069902">
    <property type="component" value="Chromosome cPNK"/>
</dbReference>
<dbReference type="AlphaFoldDB" id="A0A0U5JAB0"/>
<dbReference type="PATRIC" id="fig|389348.3.peg.172"/>
<feature type="transmembrane region" description="Helical" evidence="1">
    <location>
        <begin position="111"/>
        <end position="132"/>
    </location>
</feature>
<keyword evidence="1" id="KW-0812">Transmembrane</keyword>
<evidence type="ECO:0000313" key="3">
    <source>
        <dbReference type="Proteomes" id="UP000069902"/>
    </source>
</evidence>
<organism evidence="2 3">
    <name type="scientific">Candidatus Protochlamydia naegleriophila</name>
    <dbReference type="NCBI Taxonomy" id="389348"/>
    <lineage>
        <taxon>Bacteria</taxon>
        <taxon>Pseudomonadati</taxon>
        <taxon>Chlamydiota</taxon>
        <taxon>Chlamydiia</taxon>
        <taxon>Parachlamydiales</taxon>
        <taxon>Parachlamydiaceae</taxon>
        <taxon>Candidatus Protochlamydia</taxon>
    </lineage>
</organism>
<keyword evidence="3" id="KW-1185">Reference proteome</keyword>
<sequence>MINPSVNHLPSVEPSAWSNLLSAAKNNEGAIAVRGGEYVIVDASMAKERLNIKDIIHISKQAMEMQGAKKSFLSSKTSSDLTEQIGHLTKELIAAEKDKNPYSFKRAVNRVILIAASVSIIGIPVLVIPWLIKSREFNKQIENNNRVMDRQLDLLKCAKDFNKTVLHFDLIKKKIDRVNVSMDFKSSLLSLSQASGNQALNKVVRVEDQLASFEKEFVLSKEHKQLLEKLLNDIKTSKVVAEDSRDAIEKIINVIQSEIDPVIKEALGREMEAINSTLQGLIDHPEALQNIELGTLVDGLRSIYREFASLYGKPTDISYTLGRLLQEPSMLEWLTQNDKELASAGQRVLMQPAGAERDAELLSLLEKGDHLLKGGQFMQEILGTRLLATSLKDTEKTLGGLIQNLSSREVIKQAIQKGAKFNPDEGFRRAGGMMEKYLKASGN</sequence>
<proteinExistence type="predicted"/>
<dbReference type="InParanoid" id="A0A0U5JAB0"/>
<protein>
    <submittedName>
        <fullName evidence="2">Uncharacterized protein</fullName>
    </submittedName>
</protein>
<accession>A0A0U5JAB0</accession>
<reference evidence="3" key="1">
    <citation type="submission" date="2015-09" db="EMBL/GenBank/DDBJ databases">
        <authorList>
            <person name="Bertelli C."/>
        </authorList>
    </citation>
    <scope>NUCLEOTIDE SEQUENCE [LARGE SCALE GENOMIC DNA]</scope>
    <source>
        <strain evidence="3">KNic</strain>
    </source>
</reference>
<dbReference type="EMBL" id="LN879502">
    <property type="protein sequence ID" value="CUI15786.1"/>
    <property type="molecule type" value="Genomic_DNA"/>
</dbReference>
<name>A0A0U5JAB0_9BACT</name>